<gene>
    <name evidence="1" type="ORF">B1812_19960</name>
</gene>
<accession>A0A1W6MZF1</accession>
<dbReference type="KEGG" id="mbry:B1812_19960"/>
<protein>
    <submittedName>
        <fullName evidence="1">Uncharacterized protein</fullName>
    </submittedName>
</protein>
<dbReference type="EMBL" id="CP019948">
    <property type="protein sequence ID" value="ARN82977.1"/>
    <property type="molecule type" value="Genomic_DNA"/>
</dbReference>
<dbReference type="AlphaFoldDB" id="A0A1W6MZF1"/>
<reference evidence="1 2" key="1">
    <citation type="submission" date="2017-02" db="EMBL/GenBank/DDBJ databases">
        <authorList>
            <person name="Peterson S.W."/>
        </authorList>
    </citation>
    <scope>NUCLEOTIDE SEQUENCE [LARGE SCALE GENOMIC DNA]</scope>
    <source>
        <strain evidence="1 2">S285</strain>
    </source>
</reference>
<dbReference type="Proteomes" id="UP000193978">
    <property type="component" value="Chromosome"/>
</dbReference>
<keyword evidence="2" id="KW-1185">Reference proteome</keyword>
<organism evidence="1 2">
    <name type="scientific">Methylocystis bryophila</name>
    <dbReference type="NCBI Taxonomy" id="655015"/>
    <lineage>
        <taxon>Bacteria</taxon>
        <taxon>Pseudomonadati</taxon>
        <taxon>Pseudomonadota</taxon>
        <taxon>Alphaproteobacteria</taxon>
        <taxon>Hyphomicrobiales</taxon>
        <taxon>Methylocystaceae</taxon>
        <taxon>Methylocystis</taxon>
    </lineage>
</organism>
<evidence type="ECO:0000313" key="2">
    <source>
        <dbReference type="Proteomes" id="UP000193978"/>
    </source>
</evidence>
<name>A0A1W6MZF1_9HYPH</name>
<sequence length="96" mass="10350">MTCLNLDELRGLGGAERAFLEDAAKKIETEIENANNSALKFGLDLELMQSGLLSTLIVTTASFAALHNKSRDKEALAFSVMRCMAEALSDVLRASS</sequence>
<evidence type="ECO:0000313" key="1">
    <source>
        <dbReference type="EMBL" id="ARN82977.1"/>
    </source>
</evidence>
<proteinExistence type="predicted"/>